<keyword evidence="2" id="KW-1185">Reference proteome</keyword>
<dbReference type="AlphaFoldDB" id="A0A5D2BZS4"/>
<protein>
    <submittedName>
        <fullName evidence="1">Uncharacterized protein</fullName>
    </submittedName>
</protein>
<sequence>MSFLRRKMNRTHAIHGSSTNISLLLAKITHYLCLPFGRQKHIQMDILNNPKEKSCHGAELKLNIQVTIMIFEANKIATSRHRFNFTSTSKNGSDIFVPRVI</sequence>
<evidence type="ECO:0000313" key="2">
    <source>
        <dbReference type="Proteomes" id="UP000323506"/>
    </source>
</evidence>
<dbReference type="Proteomes" id="UP000323506">
    <property type="component" value="Chromosome D07"/>
</dbReference>
<gene>
    <name evidence="1" type="ORF">ES288_D07G261500v1</name>
</gene>
<dbReference type="EMBL" id="CM017707">
    <property type="protein sequence ID" value="TYG62804.1"/>
    <property type="molecule type" value="Genomic_DNA"/>
</dbReference>
<organism evidence="1 2">
    <name type="scientific">Gossypium darwinii</name>
    <name type="common">Darwin's cotton</name>
    <name type="synonym">Gossypium barbadense var. darwinii</name>
    <dbReference type="NCBI Taxonomy" id="34276"/>
    <lineage>
        <taxon>Eukaryota</taxon>
        <taxon>Viridiplantae</taxon>
        <taxon>Streptophyta</taxon>
        <taxon>Embryophyta</taxon>
        <taxon>Tracheophyta</taxon>
        <taxon>Spermatophyta</taxon>
        <taxon>Magnoliopsida</taxon>
        <taxon>eudicotyledons</taxon>
        <taxon>Gunneridae</taxon>
        <taxon>Pentapetalae</taxon>
        <taxon>rosids</taxon>
        <taxon>malvids</taxon>
        <taxon>Malvales</taxon>
        <taxon>Malvaceae</taxon>
        <taxon>Malvoideae</taxon>
        <taxon>Gossypium</taxon>
    </lineage>
</organism>
<proteinExistence type="predicted"/>
<name>A0A5D2BZS4_GOSDA</name>
<evidence type="ECO:0000313" key="1">
    <source>
        <dbReference type="EMBL" id="TYG62804.1"/>
    </source>
</evidence>
<reference evidence="1 2" key="1">
    <citation type="submission" date="2019-06" db="EMBL/GenBank/DDBJ databases">
        <title>WGS assembly of Gossypium darwinii.</title>
        <authorList>
            <person name="Chen Z.J."/>
            <person name="Sreedasyam A."/>
            <person name="Ando A."/>
            <person name="Song Q."/>
            <person name="De L."/>
            <person name="Hulse-Kemp A."/>
            <person name="Ding M."/>
            <person name="Ye W."/>
            <person name="Kirkbride R."/>
            <person name="Jenkins J."/>
            <person name="Plott C."/>
            <person name="Lovell J."/>
            <person name="Lin Y.-M."/>
            <person name="Vaughn R."/>
            <person name="Liu B."/>
            <person name="Li W."/>
            <person name="Simpson S."/>
            <person name="Scheffler B."/>
            <person name="Saski C."/>
            <person name="Grover C."/>
            <person name="Hu G."/>
            <person name="Conover J."/>
            <person name="Carlson J."/>
            <person name="Shu S."/>
            <person name="Boston L."/>
            <person name="Williams M."/>
            <person name="Peterson D."/>
            <person name="Mcgee K."/>
            <person name="Jones D."/>
            <person name="Wendel J."/>
            <person name="Stelly D."/>
            <person name="Grimwood J."/>
            <person name="Schmutz J."/>
        </authorList>
    </citation>
    <scope>NUCLEOTIDE SEQUENCE [LARGE SCALE GENOMIC DNA]</scope>
    <source>
        <strain evidence="1">1808015.09</strain>
    </source>
</reference>
<accession>A0A5D2BZS4</accession>